<evidence type="ECO:0000256" key="1">
    <source>
        <dbReference type="SAM" id="SignalP"/>
    </source>
</evidence>
<feature type="chain" id="PRO_5013127379" evidence="1">
    <location>
        <begin position="22"/>
        <end position="176"/>
    </location>
</feature>
<organism evidence="2 3">
    <name type="scientific">Diploscapter pachys</name>
    <dbReference type="NCBI Taxonomy" id="2018661"/>
    <lineage>
        <taxon>Eukaryota</taxon>
        <taxon>Metazoa</taxon>
        <taxon>Ecdysozoa</taxon>
        <taxon>Nematoda</taxon>
        <taxon>Chromadorea</taxon>
        <taxon>Rhabditida</taxon>
        <taxon>Rhabditina</taxon>
        <taxon>Rhabditomorpha</taxon>
        <taxon>Rhabditoidea</taxon>
        <taxon>Rhabditidae</taxon>
        <taxon>Diploscapter</taxon>
    </lineage>
</organism>
<dbReference type="OrthoDB" id="5875230at2759"/>
<comment type="caution">
    <text evidence="2">The sequence shown here is derived from an EMBL/GenBank/DDBJ whole genome shotgun (WGS) entry which is preliminary data.</text>
</comment>
<accession>A0A2A2KD27</accession>
<protein>
    <submittedName>
        <fullName evidence="2">Uncharacterized protein</fullName>
    </submittedName>
</protein>
<keyword evidence="3" id="KW-1185">Reference proteome</keyword>
<evidence type="ECO:0000313" key="2">
    <source>
        <dbReference type="EMBL" id="PAV71906.1"/>
    </source>
</evidence>
<reference evidence="2 3" key="1">
    <citation type="journal article" date="2017" name="Curr. Biol.">
        <title>Genome architecture and evolution of a unichromosomal asexual nematode.</title>
        <authorList>
            <person name="Fradin H."/>
            <person name="Zegar C."/>
            <person name="Gutwein M."/>
            <person name="Lucas J."/>
            <person name="Kovtun M."/>
            <person name="Corcoran D."/>
            <person name="Baugh L.R."/>
            <person name="Kiontke K."/>
            <person name="Gunsalus K."/>
            <person name="Fitch D.H."/>
            <person name="Piano F."/>
        </authorList>
    </citation>
    <scope>NUCLEOTIDE SEQUENCE [LARGE SCALE GENOMIC DNA]</scope>
    <source>
        <strain evidence="2">PF1309</strain>
    </source>
</reference>
<dbReference type="Proteomes" id="UP000218231">
    <property type="component" value="Unassembled WGS sequence"/>
</dbReference>
<evidence type="ECO:0000313" key="3">
    <source>
        <dbReference type="Proteomes" id="UP000218231"/>
    </source>
</evidence>
<name>A0A2A2KD27_9BILA</name>
<dbReference type="EMBL" id="LIAE01008889">
    <property type="protein sequence ID" value="PAV71906.1"/>
    <property type="molecule type" value="Genomic_DNA"/>
</dbReference>
<gene>
    <name evidence="2" type="ORF">WR25_21501</name>
</gene>
<dbReference type="AlphaFoldDB" id="A0A2A2KD27"/>
<feature type="signal peptide" evidence="1">
    <location>
        <begin position="1"/>
        <end position="21"/>
    </location>
</feature>
<proteinExistence type="predicted"/>
<sequence>MIVAPAIFIIVYQAVIRSVQSEEAYENSTSTDVTHNTIFTTTTPSTLSNSTAIIRAKRQWGGYAMGGMGMYGGSCCSSMVVMSNCCSMPVPQPVPVPVPMPMPMPMPMPVPVPVAPPMCCSCCMPVCMPMCMRGGCGFSMSMSYGSSCYGGGYMGRKKRETLVRRNAPALRIAWKQ</sequence>
<keyword evidence="1" id="KW-0732">Signal</keyword>